<sequence>MSTVGGYSLRTGSIIQTEEGVSAIVDGDKGNTGIKSLKVRISYEPSGNARLQITDPENDRWTVPEELAPLNHTPSSIS</sequence>
<dbReference type="RefSeq" id="XP_014145527.1">
    <property type="nucleotide sequence ID" value="XM_014290052.1"/>
</dbReference>
<gene>
    <name evidence="1" type="ORF">SARC_15837</name>
</gene>
<organism evidence="1 2">
    <name type="scientific">Sphaeroforma arctica JP610</name>
    <dbReference type="NCBI Taxonomy" id="667725"/>
    <lineage>
        <taxon>Eukaryota</taxon>
        <taxon>Ichthyosporea</taxon>
        <taxon>Ichthyophonida</taxon>
        <taxon>Sphaeroforma</taxon>
    </lineage>
</organism>
<accession>A0A0L0F4H7</accession>
<feature type="non-terminal residue" evidence="1">
    <location>
        <position position="78"/>
    </location>
</feature>
<evidence type="ECO:0000313" key="2">
    <source>
        <dbReference type="Proteomes" id="UP000054560"/>
    </source>
</evidence>
<keyword evidence="2" id="KW-1185">Reference proteome</keyword>
<dbReference type="AlphaFoldDB" id="A0A0L0F4H7"/>
<dbReference type="Proteomes" id="UP000054560">
    <property type="component" value="Unassembled WGS sequence"/>
</dbReference>
<dbReference type="EMBL" id="KQ248437">
    <property type="protein sequence ID" value="KNC71625.1"/>
    <property type="molecule type" value="Genomic_DNA"/>
</dbReference>
<proteinExistence type="predicted"/>
<protein>
    <submittedName>
        <fullName evidence="1">Uncharacterized protein</fullName>
    </submittedName>
</protein>
<dbReference type="Gene3D" id="2.60.40.1760">
    <property type="entry name" value="glycosyl hydrolase (family 31)"/>
    <property type="match status" value="1"/>
</dbReference>
<reference evidence="1 2" key="1">
    <citation type="submission" date="2011-02" db="EMBL/GenBank/DDBJ databases">
        <title>The Genome Sequence of Sphaeroforma arctica JP610.</title>
        <authorList>
            <consortium name="The Broad Institute Genome Sequencing Platform"/>
            <person name="Russ C."/>
            <person name="Cuomo C."/>
            <person name="Young S.K."/>
            <person name="Zeng Q."/>
            <person name="Gargeya S."/>
            <person name="Alvarado L."/>
            <person name="Berlin A."/>
            <person name="Chapman S.B."/>
            <person name="Chen Z."/>
            <person name="Freedman E."/>
            <person name="Gellesch M."/>
            <person name="Goldberg J."/>
            <person name="Griggs A."/>
            <person name="Gujja S."/>
            <person name="Heilman E."/>
            <person name="Heiman D."/>
            <person name="Howarth C."/>
            <person name="Mehta T."/>
            <person name="Neiman D."/>
            <person name="Pearson M."/>
            <person name="Roberts A."/>
            <person name="Saif S."/>
            <person name="Shea T."/>
            <person name="Shenoy N."/>
            <person name="Sisk P."/>
            <person name="Stolte C."/>
            <person name="Sykes S."/>
            <person name="White J."/>
            <person name="Yandava C."/>
            <person name="Burger G."/>
            <person name="Gray M.W."/>
            <person name="Holland P.W.H."/>
            <person name="King N."/>
            <person name="Lang F.B.F."/>
            <person name="Roger A.J."/>
            <person name="Ruiz-Trillo I."/>
            <person name="Haas B."/>
            <person name="Nusbaum C."/>
            <person name="Birren B."/>
        </authorList>
    </citation>
    <scope>NUCLEOTIDE SEQUENCE [LARGE SCALE GENOMIC DNA]</scope>
    <source>
        <strain evidence="1 2">JP610</strain>
    </source>
</reference>
<name>A0A0L0F4H7_9EUKA</name>
<dbReference type="OrthoDB" id="5839090at2759"/>
<dbReference type="GeneID" id="25916341"/>
<evidence type="ECO:0000313" key="1">
    <source>
        <dbReference type="EMBL" id="KNC71625.1"/>
    </source>
</evidence>